<name>A0AAD6NFC7_DREDA</name>
<evidence type="ECO:0000313" key="10">
    <source>
        <dbReference type="Proteomes" id="UP001221413"/>
    </source>
</evidence>
<dbReference type="InterPro" id="IPR019605">
    <property type="entry name" value="Misato_II_tubulin-like"/>
</dbReference>
<evidence type="ECO:0000256" key="3">
    <source>
        <dbReference type="ARBA" id="ARBA00008507"/>
    </source>
</evidence>
<dbReference type="Pfam" id="PF14881">
    <property type="entry name" value="Tubulin_3"/>
    <property type="match status" value="1"/>
</dbReference>
<dbReference type="CDD" id="cd06060">
    <property type="entry name" value="misato"/>
    <property type="match status" value="1"/>
</dbReference>
<evidence type="ECO:0000313" key="9">
    <source>
        <dbReference type="EMBL" id="KAJ6256044.1"/>
    </source>
</evidence>
<feature type="domain" description="Misato Segment II tubulin-like" evidence="7">
    <location>
        <begin position="592"/>
        <end position="729"/>
    </location>
</feature>
<dbReference type="GO" id="GO:0005739">
    <property type="term" value="C:mitochondrion"/>
    <property type="evidence" value="ECO:0007669"/>
    <property type="project" value="UniProtKB-SubCell"/>
</dbReference>
<sequence>MATTAPPPDEARLIVGVDYGTTFTGNVITGVAHGHTGSMSVESIQVINSWPGKGNVNEAKVPSQVAYGSGQDFPKGFRWGSDIPQDKRIARYVWTKLLLNSPSTANNGANMSADPTFANKPTLKPPSGYMVLPPGKEAVDVVADYLSGVYEHIFDLLYKHHPKEYIEVTPIEFILTVPAIWSDKARSLTKDAARRAGFGSRKDDRIRLVSEPEAAAIYTIRSTFESTRNATPLQIGDSFVMVDAGGGTVDLITYEIIQTEPELKIVEKVVGSGGNCGSTFIDSQFQELLKRRIGPELNSIPLNKRGPGSKLMNEFETVKRAYGCGEVPNTKPRYLTLNVPDNSGAGIEDGEFELKDEEIQETFQPIVDEIVALVNGQITEVHKQGGNVKHIMLVGGFGESDYLYNCLSHRVWESYGQIKVIRPAAAWSAVARGAVLWGLQGDLVVDKRRCRRHYGTELLKHFDPMIHSEVDAMISTFSGLKMAKNQISWIIRRGDNTDSSKRFRLSCVTSFHRGEKLIHTTQLVACDSDESPTNLRDKEVYDLCLLTADLSEVPEREFDECQIGNKTFLRAEFSIEMTFLPADIRFETWFKVTIQLGHFANFVGTHFWNIQESYFTYGESGDPSQVDHDVHFRAGLGVENAETFTPRVLIYDLKGDTKTQLGNHSQAGDTNALGITGGFGSLRKINQLYQDDAALARTQNLDLKALWSGKNEVRETPKVEKNEYQLNLDEGTEPGRLTDDTVRYWSDYNRLFYHPRSLIQLNEYEHANALTPFDSFELGSDLFESFDKEEDILDRQFRPLAEECDLMQGLQVLTTVDDAWGGFAAEYLANLRDEYPKCTIWTWALERSTKTTRDRVLSRAATSTRALISLLPQCTTYVPINVPRPTLHVPSYVKGYDPTSTWRTSAWIASALETCILPCRMKAMSSGRQTLAEASTLLNVAGNQQISTLHLTALNKEDANQGAVRDTDTSSFPSDAVDFSWGGTETHIFAAYDVVRGIETRHDRTSGPLNATIGARKSKQYCKLPFPLLSSFPEIYERVEDDGTVLGLATSLRTSSSIIEHLKTSQALVNRVVPLDERETISNGLGELSEAYQEGWGSDEDNFDD</sequence>
<comment type="caution">
    <text evidence="9">The sequence shown here is derived from an EMBL/GenBank/DDBJ whole genome shotgun (WGS) entry which is preliminary data.</text>
</comment>
<feature type="domain" description="DML1/Misato tubulin" evidence="8">
    <location>
        <begin position="736"/>
        <end position="921"/>
    </location>
</feature>
<dbReference type="CDD" id="cd10170">
    <property type="entry name" value="ASKHA_NBD_HSP70"/>
    <property type="match status" value="1"/>
</dbReference>
<comment type="similarity">
    <text evidence="3">Belongs to the misato family.</text>
</comment>
<reference evidence="9" key="1">
    <citation type="submission" date="2023-01" db="EMBL/GenBank/DDBJ databases">
        <title>The chitinases involved in constricting ring structure development in the nematode-trapping fungus Drechslerella dactyloides.</title>
        <authorList>
            <person name="Wang R."/>
            <person name="Zhang L."/>
            <person name="Tang P."/>
            <person name="Li S."/>
            <person name="Liang L."/>
        </authorList>
    </citation>
    <scope>NUCLEOTIDE SEQUENCE</scope>
    <source>
        <strain evidence="9">YMF1.00031</strain>
    </source>
</reference>
<organism evidence="9 10">
    <name type="scientific">Drechslerella dactyloides</name>
    <name type="common">Nematode-trapping fungus</name>
    <name type="synonym">Arthrobotrys dactyloides</name>
    <dbReference type="NCBI Taxonomy" id="74499"/>
    <lineage>
        <taxon>Eukaryota</taxon>
        <taxon>Fungi</taxon>
        <taxon>Dikarya</taxon>
        <taxon>Ascomycota</taxon>
        <taxon>Pezizomycotina</taxon>
        <taxon>Orbiliomycetes</taxon>
        <taxon>Orbiliales</taxon>
        <taxon>Orbiliaceae</taxon>
        <taxon>Drechslerella</taxon>
    </lineage>
</organism>
<evidence type="ECO:0000256" key="5">
    <source>
        <dbReference type="ARBA" id="ARBA00022840"/>
    </source>
</evidence>
<evidence type="ECO:0000256" key="6">
    <source>
        <dbReference type="ARBA" id="ARBA00023128"/>
    </source>
</evidence>
<protein>
    <submittedName>
        <fullName evidence="9">MtDNA inheritance, partitioning of the mitochondrial organelle</fullName>
    </submittedName>
</protein>
<dbReference type="Gene3D" id="3.30.420.40">
    <property type="match status" value="1"/>
</dbReference>
<dbReference type="Pfam" id="PF10644">
    <property type="entry name" value="Misat_Tub_SegII"/>
    <property type="match status" value="1"/>
</dbReference>
<dbReference type="InterPro" id="IPR013126">
    <property type="entry name" value="Hsp_70_fam"/>
</dbReference>
<dbReference type="SUPFAM" id="SSF53067">
    <property type="entry name" value="Actin-like ATPase domain"/>
    <property type="match status" value="2"/>
</dbReference>
<evidence type="ECO:0000259" key="8">
    <source>
        <dbReference type="Pfam" id="PF14881"/>
    </source>
</evidence>
<keyword evidence="5" id="KW-0067">ATP-binding</keyword>
<accession>A0AAD6NFC7</accession>
<comment type="function">
    <text evidence="1">Involved in the partitioning of the mitochondrial organelle and mitochondrial DNA (mtDNA) inheritance.</text>
</comment>
<evidence type="ECO:0000256" key="4">
    <source>
        <dbReference type="ARBA" id="ARBA00022741"/>
    </source>
</evidence>
<dbReference type="AlphaFoldDB" id="A0AAD6NFC7"/>
<keyword evidence="10" id="KW-1185">Reference proteome</keyword>
<dbReference type="Pfam" id="PF00012">
    <property type="entry name" value="HSP70"/>
    <property type="match status" value="1"/>
</dbReference>
<dbReference type="Proteomes" id="UP001221413">
    <property type="component" value="Unassembled WGS sequence"/>
</dbReference>
<dbReference type="PANTHER" id="PTHR14187">
    <property type="entry name" value="ALPHA KINASE/ELONGATION FACTOR 2 KINASE"/>
    <property type="match status" value="1"/>
</dbReference>
<dbReference type="GO" id="GO:0005524">
    <property type="term" value="F:ATP binding"/>
    <property type="evidence" value="ECO:0007669"/>
    <property type="project" value="UniProtKB-KW"/>
</dbReference>
<keyword evidence="4" id="KW-0547">Nucleotide-binding</keyword>
<dbReference type="InterPro" id="IPR043129">
    <property type="entry name" value="ATPase_NBD"/>
</dbReference>
<gene>
    <name evidence="9" type="ORF">Dda_9136</name>
</gene>
<dbReference type="PRINTS" id="PR00301">
    <property type="entry name" value="HEATSHOCK70"/>
</dbReference>
<comment type="subcellular location">
    <subcellularLocation>
        <location evidence="2">Mitochondrion</location>
    </subcellularLocation>
</comment>
<evidence type="ECO:0000259" key="7">
    <source>
        <dbReference type="Pfam" id="PF10644"/>
    </source>
</evidence>
<dbReference type="InterPro" id="IPR036525">
    <property type="entry name" value="Tubulin/FtsZ_GTPase_sf"/>
</dbReference>
<evidence type="ECO:0000256" key="2">
    <source>
        <dbReference type="ARBA" id="ARBA00004173"/>
    </source>
</evidence>
<dbReference type="EMBL" id="JAQGDS010000015">
    <property type="protein sequence ID" value="KAJ6256044.1"/>
    <property type="molecule type" value="Genomic_DNA"/>
</dbReference>
<dbReference type="Gene3D" id="3.40.50.1440">
    <property type="entry name" value="Tubulin/FtsZ, GTPase domain"/>
    <property type="match status" value="1"/>
</dbReference>
<dbReference type="GO" id="GO:0140662">
    <property type="term" value="F:ATP-dependent protein folding chaperone"/>
    <property type="evidence" value="ECO:0007669"/>
    <property type="project" value="InterPro"/>
</dbReference>
<dbReference type="SUPFAM" id="SSF52490">
    <property type="entry name" value="Tubulin nucleotide-binding domain-like"/>
    <property type="match status" value="1"/>
</dbReference>
<keyword evidence="6" id="KW-0496">Mitochondrion</keyword>
<dbReference type="InterPro" id="IPR029209">
    <property type="entry name" value="DML1/Misato_tubulin"/>
</dbReference>
<dbReference type="PANTHER" id="PTHR14187:SF81">
    <property type="entry name" value="HSP70 FAMILY PROTEIN (AFU_ORTHOLOGUE AFUA_4G14040)"/>
    <property type="match status" value="1"/>
</dbReference>
<proteinExistence type="inferred from homology"/>
<evidence type="ECO:0000256" key="1">
    <source>
        <dbReference type="ARBA" id="ARBA00003757"/>
    </source>
</evidence>